<dbReference type="OrthoDB" id="8026949at2759"/>
<keyword evidence="3" id="KW-1185">Reference proteome</keyword>
<sequence>MQVGQTDTIITDSPMHSFSSVTRADEGPTTPMLQ</sequence>
<name>I1CTK2_RHIO9</name>
<accession>I1CTK2</accession>
<organism evidence="2 3">
    <name type="scientific">Rhizopus delemar (strain RA 99-880 / ATCC MYA-4621 / FGSC 9543 / NRRL 43880)</name>
    <name type="common">Mucormycosis agent</name>
    <name type="synonym">Rhizopus arrhizus var. delemar</name>
    <dbReference type="NCBI Taxonomy" id="246409"/>
    <lineage>
        <taxon>Eukaryota</taxon>
        <taxon>Fungi</taxon>
        <taxon>Fungi incertae sedis</taxon>
        <taxon>Mucoromycota</taxon>
        <taxon>Mucoromycotina</taxon>
        <taxon>Mucoromycetes</taxon>
        <taxon>Mucorales</taxon>
        <taxon>Mucorineae</taxon>
        <taxon>Rhizopodaceae</taxon>
        <taxon>Rhizopus</taxon>
    </lineage>
</organism>
<proteinExistence type="predicted"/>
<protein>
    <submittedName>
        <fullName evidence="2">Uncharacterized protein</fullName>
    </submittedName>
</protein>
<evidence type="ECO:0000313" key="3">
    <source>
        <dbReference type="Proteomes" id="UP000009138"/>
    </source>
</evidence>
<dbReference type="RefSeq" id="XP_067527178.1">
    <property type="nucleotide sequence ID" value="XM_067671077.1"/>
</dbReference>
<dbReference type="AlphaFoldDB" id="I1CTK2"/>
<gene>
    <name evidence="2" type="ORF">RO3G_16493</name>
</gene>
<feature type="region of interest" description="Disordered" evidence="1">
    <location>
        <begin position="1"/>
        <end position="34"/>
    </location>
</feature>
<dbReference type="Proteomes" id="UP000009138">
    <property type="component" value="Unassembled WGS sequence"/>
</dbReference>
<dbReference type="InParanoid" id="I1CTK2"/>
<dbReference type="VEuPathDB" id="FungiDB:RO3G_16493"/>
<evidence type="ECO:0000256" key="1">
    <source>
        <dbReference type="SAM" id="MobiDB-lite"/>
    </source>
</evidence>
<dbReference type="GeneID" id="93623458"/>
<feature type="compositionally biased region" description="Polar residues" evidence="1">
    <location>
        <begin position="1"/>
        <end position="22"/>
    </location>
</feature>
<reference evidence="2 3" key="1">
    <citation type="journal article" date="2009" name="PLoS Genet.">
        <title>Genomic analysis of the basal lineage fungus Rhizopus oryzae reveals a whole-genome duplication.</title>
        <authorList>
            <person name="Ma L.-J."/>
            <person name="Ibrahim A.S."/>
            <person name="Skory C."/>
            <person name="Grabherr M.G."/>
            <person name="Burger G."/>
            <person name="Butler M."/>
            <person name="Elias M."/>
            <person name="Idnurm A."/>
            <person name="Lang B.F."/>
            <person name="Sone T."/>
            <person name="Abe A."/>
            <person name="Calvo S.E."/>
            <person name="Corrochano L.M."/>
            <person name="Engels R."/>
            <person name="Fu J."/>
            <person name="Hansberg W."/>
            <person name="Kim J.-M."/>
            <person name="Kodira C.D."/>
            <person name="Koehrsen M.J."/>
            <person name="Liu B."/>
            <person name="Miranda-Saavedra D."/>
            <person name="O'Leary S."/>
            <person name="Ortiz-Castellanos L."/>
            <person name="Poulter R."/>
            <person name="Rodriguez-Romero J."/>
            <person name="Ruiz-Herrera J."/>
            <person name="Shen Y.-Q."/>
            <person name="Zeng Q."/>
            <person name="Galagan J."/>
            <person name="Birren B.W."/>
            <person name="Cuomo C.A."/>
            <person name="Wickes B.L."/>
        </authorList>
    </citation>
    <scope>NUCLEOTIDE SEQUENCE [LARGE SCALE GENOMIC DNA]</scope>
    <source>
        <strain evidence="3">RA 99-880 / ATCC MYA-4621 / FGSC 9543 / NRRL 43880</strain>
    </source>
</reference>
<dbReference type="EMBL" id="CH476751">
    <property type="protein sequence ID" value="EIE91782.1"/>
    <property type="molecule type" value="Genomic_DNA"/>
</dbReference>
<evidence type="ECO:0000313" key="2">
    <source>
        <dbReference type="EMBL" id="EIE91782.1"/>
    </source>
</evidence>